<dbReference type="EMBL" id="ATMK01000022">
    <property type="protein sequence ID" value="KJJ86534.1"/>
    <property type="molecule type" value="Genomic_DNA"/>
</dbReference>
<reference evidence="1 2" key="1">
    <citation type="journal article" date="2015" name="BMC Genomics">
        <title>Comparative genome analysis of Prevotella intermedia strain isolated from infected root canal reveals features related to pathogenicity and adaptation.</title>
        <authorList>
            <person name="Ruan Y."/>
            <person name="Shen L."/>
            <person name="Zou Y."/>
            <person name="Qi Z."/>
            <person name="Yin J."/>
            <person name="Jiang J."/>
            <person name="Guo L."/>
            <person name="He L."/>
            <person name="Chen Z."/>
            <person name="Tang Z."/>
            <person name="Qin S."/>
        </authorList>
    </citation>
    <scope>NUCLEOTIDE SEQUENCE [LARGE SCALE GENOMIC DNA]</scope>
    <source>
        <strain evidence="1 2">ZT</strain>
    </source>
</reference>
<evidence type="ECO:0000313" key="1">
    <source>
        <dbReference type="EMBL" id="KJJ86534.1"/>
    </source>
</evidence>
<name>A0AAP0YLM3_PREIN</name>
<comment type="caution">
    <text evidence="1">The sequence shown here is derived from an EMBL/GenBank/DDBJ whole genome shotgun (WGS) entry which is preliminary data.</text>
</comment>
<organism evidence="1 2">
    <name type="scientific">Prevotella intermedia ZT</name>
    <dbReference type="NCBI Taxonomy" id="1347790"/>
    <lineage>
        <taxon>Bacteria</taxon>
        <taxon>Pseudomonadati</taxon>
        <taxon>Bacteroidota</taxon>
        <taxon>Bacteroidia</taxon>
        <taxon>Bacteroidales</taxon>
        <taxon>Prevotellaceae</taxon>
        <taxon>Prevotella</taxon>
    </lineage>
</organism>
<accession>A0AAP0YLM3</accession>
<gene>
    <name evidence="1" type="ORF">M573_122023</name>
</gene>
<sequence>MFQQRGARAKTAGNFKGKEKPIKKIERVGKGLFSARYKLLHTPLLFLQRIITTFAKYYYHF</sequence>
<proteinExistence type="predicted"/>
<evidence type="ECO:0000313" key="2">
    <source>
        <dbReference type="Proteomes" id="UP000032541"/>
    </source>
</evidence>
<dbReference type="AlphaFoldDB" id="A0AAP0YLM3"/>
<protein>
    <submittedName>
        <fullName evidence="1">Uncharacterized protein</fullName>
    </submittedName>
</protein>
<dbReference type="Proteomes" id="UP000032541">
    <property type="component" value="Unassembled WGS sequence"/>
</dbReference>